<gene>
    <name evidence="1" type="ORF">B0T21DRAFT_421629</name>
</gene>
<dbReference type="AlphaFoldDB" id="A0AA40B285"/>
<evidence type="ECO:0000313" key="2">
    <source>
        <dbReference type="Proteomes" id="UP001172159"/>
    </source>
</evidence>
<keyword evidence="2" id="KW-1185">Reference proteome</keyword>
<dbReference type="Proteomes" id="UP001172159">
    <property type="component" value="Unassembled WGS sequence"/>
</dbReference>
<sequence>MGKSTNKQPSAVGSPISIDNDGDLILRVGGAATLKEPNKTVECKVDSTTLRRASPVFKALLFSPRVETKVKPLLSDTEPWTVSLPEDEPGPFTILMGLAHAKYKFISRPWNTVMVNGLLILADKYDMMHLLSLFTTSMREVISDEINIVTAPDIFMNLYSSWELGDEQSFAKALKTIILATSLDKDDMTELTYHGSKLTSQHHLGPADLLDYIAEVRLSILTTLVDFINNEYKHCMTGNACGVSAPQPVYFSRQRAANQLQIDEHTRFKKICEDSNFGGFHRYFTACEDIPFFPINVGNIHHSFTEFRDSTMKLLQQMQSLSGHEQCSPSNRFQYHYQGLLDGTTSKRWEPENLIKQEHKEIMKKKREAFNSVV</sequence>
<evidence type="ECO:0000313" key="1">
    <source>
        <dbReference type="EMBL" id="KAK0726301.1"/>
    </source>
</evidence>
<protein>
    <recommendedName>
        <fullName evidence="3">BTB domain-containing protein</fullName>
    </recommendedName>
</protein>
<evidence type="ECO:0008006" key="3">
    <source>
        <dbReference type="Google" id="ProtNLM"/>
    </source>
</evidence>
<dbReference type="EMBL" id="JAUKTV010000010">
    <property type="protein sequence ID" value="KAK0726301.1"/>
    <property type="molecule type" value="Genomic_DNA"/>
</dbReference>
<name>A0AA40B285_9PEZI</name>
<dbReference type="InterPro" id="IPR011333">
    <property type="entry name" value="SKP1/BTB/POZ_sf"/>
</dbReference>
<organism evidence="1 2">
    <name type="scientific">Apiosordaria backusii</name>
    <dbReference type="NCBI Taxonomy" id="314023"/>
    <lineage>
        <taxon>Eukaryota</taxon>
        <taxon>Fungi</taxon>
        <taxon>Dikarya</taxon>
        <taxon>Ascomycota</taxon>
        <taxon>Pezizomycotina</taxon>
        <taxon>Sordariomycetes</taxon>
        <taxon>Sordariomycetidae</taxon>
        <taxon>Sordariales</taxon>
        <taxon>Lasiosphaeriaceae</taxon>
        <taxon>Apiosordaria</taxon>
    </lineage>
</organism>
<comment type="caution">
    <text evidence="1">The sequence shown here is derived from an EMBL/GenBank/DDBJ whole genome shotgun (WGS) entry which is preliminary data.</text>
</comment>
<accession>A0AA40B285</accession>
<proteinExistence type="predicted"/>
<dbReference type="Gene3D" id="3.30.710.10">
    <property type="entry name" value="Potassium Channel Kv1.1, Chain A"/>
    <property type="match status" value="1"/>
</dbReference>
<reference evidence="1" key="1">
    <citation type="submission" date="2023-06" db="EMBL/GenBank/DDBJ databases">
        <title>Genome-scale phylogeny and comparative genomics of the fungal order Sordariales.</title>
        <authorList>
            <consortium name="Lawrence Berkeley National Laboratory"/>
            <person name="Hensen N."/>
            <person name="Bonometti L."/>
            <person name="Westerberg I."/>
            <person name="Brannstrom I.O."/>
            <person name="Guillou S."/>
            <person name="Cros-Aarteil S."/>
            <person name="Calhoun S."/>
            <person name="Haridas S."/>
            <person name="Kuo A."/>
            <person name="Mondo S."/>
            <person name="Pangilinan J."/>
            <person name="Riley R."/>
            <person name="Labutti K."/>
            <person name="Andreopoulos B."/>
            <person name="Lipzen A."/>
            <person name="Chen C."/>
            <person name="Yanf M."/>
            <person name="Daum C."/>
            <person name="Ng V."/>
            <person name="Clum A."/>
            <person name="Steindorff A."/>
            <person name="Ohm R."/>
            <person name="Martin F."/>
            <person name="Silar P."/>
            <person name="Natvig D."/>
            <person name="Lalanne C."/>
            <person name="Gautier V."/>
            <person name="Ament-Velasquez S.L."/>
            <person name="Kruys A."/>
            <person name="Hutchinson M.I."/>
            <person name="Powell A.J."/>
            <person name="Barry K."/>
            <person name="Miller A.N."/>
            <person name="Grigoriev I.V."/>
            <person name="Debuchy R."/>
            <person name="Gladieux P."/>
            <person name="Thoren M.H."/>
            <person name="Johannesson H."/>
        </authorList>
    </citation>
    <scope>NUCLEOTIDE SEQUENCE</scope>
    <source>
        <strain evidence="1">CBS 540.89</strain>
    </source>
</reference>